<feature type="region of interest" description="Disordered" evidence="1">
    <location>
        <begin position="192"/>
        <end position="218"/>
    </location>
</feature>
<dbReference type="InParanoid" id="A0A2J6TVY9"/>
<dbReference type="GeneID" id="36586994"/>
<feature type="transmembrane region" description="Helical" evidence="2">
    <location>
        <begin position="228"/>
        <end position="248"/>
    </location>
</feature>
<feature type="compositionally biased region" description="Low complexity" evidence="1">
    <location>
        <begin position="72"/>
        <end position="88"/>
    </location>
</feature>
<name>A0A2J6TVY9_9HELO</name>
<evidence type="ECO:0000256" key="2">
    <source>
        <dbReference type="SAM" id="Phobius"/>
    </source>
</evidence>
<protein>
    <recommendedName>
        <fullName evidence="5">Adhesin domain-containing protein</fullName>
    </recommendedName>
</protein>
<keyword evidence="4" id="KW-1185">Reference proteome</keyword>
<feature type="compositionally biased region" description="Pro residues" evidence="1">
    <location>
        <begin position="123"/>
        <end position="135"/>
    </location>
</feature>
<feature type="region of interest" description="Disordered" evidence="1">
    <location>
        <begin position="247"/>
        <end position="280"/>
    </location>
</feature>
<evidence type="ECO:0000256" key="1">
    <source>
        <dbReference type="SAM" id="MobiDB-lite"/>
    </source>
</evidence>
<sequence length="766" mass="82614">MPHQDNLYSVEESDNESFSDELSPADGYFNRGEISAQAMVPDPSIEDSKEPEAKTLIPPHLLESMGRDSRISQHSSSLPSQSYASAHSAGTSVPSHSSYIPTSPVSSRRLDDLFPRRPASMNGPPPAYTPSPEPTSSPTQEPSQPSQPIQPIQPIQPPPSQPVQPSQQSPPSPITYNTFPEQHLERGFLPRREEPESMGSPEEIPSESTSLSRSTRRRSPCRTFLRKLLLVALAFTVTSTILTAIFGGSKSGHDLNPPKDMPPSNDRPDDAAGPYCPSATHNEDVATYEFPIGADLTIVQMTYDGDDGYRTVNVGTAGEIRLRRIPKDSSHGNQAFITVDARVSDPSLKVRKTWNHATRVLHVSTPKYARLDGRGPHCVSLEITAWFPEDAEFTSLMIEAIHLTLRVVEDIKINVSGQSIFGTTTGQVAFPETSLLGSTTELPALSEISPSTDLDKSGGVSSSTARANPPFSSRRILVETVSGSITGCYPLMDYLGLSSQSGSIKVNVFPQPVLPAAPAPAELEAQTASGSIEVNLPVRGAVNPTYVPPPRNYTTRVHSSAGSINGSFYLGSVSNFNSVSGSIHIATMPVLQAGSANVSGLPPNSFNTHTVSGGIDIDVLDPIFITMVPYVDERPERRPQSNPYLPIHDDDPYLISPPSMEKALFTVDDPDAFKKKTLRNLQSSHGSQSSSISVRYPAVWEGTLYAKTMTGSIKAAGHGLRMIREKRGFASSELLMRKGVDTDDDGCFVEMSNIAGGLNFLVGSPV</sequence>
<evidence type="ECO:0000313" key="3">
    <source>
        <dbReference type="EMBL" id="PMD67151.1"/>
    </source>
</evidence>
<accession>A0A2J6TVY9</accession>
<feature type="compositionally biased region" description="Polar residues" evidence="1">
    <location>
        <begin position="89"/>
        <end position="106"/>
    </location>
</feature>
<keyword evidence="2" id="KW-0472">Membrane</keyword>
<keyword evidence="2" id="KW-1133">Transmembrane helix</keyword>
<evidence type="ECO:0008006" key="5">
    <source>
        <dbReference type="Google" id="ProtNLM"/>
    </source>
</evidence>
<dbReference type="OrthoDB" id="3539644at2759"/>
<gene>
    <name evidence="3" type="ORF">K444DRAFT_606083</name>
</gene>
<dbReference type="STRING" id="1095630.A0A2J6TVY9"/>
<keyword evidence="2" id="KW-0812">Transmembrane</keyword>
<feature type="region of interest" description="Disordered" evidence="1">
    <location>
        <begin position="1"/>
        <end position="178"/>
    </location>
</feature>
<organism evidence="3 4">
    <name type="scientific">Hyaloscypha bicolor E</name>
    <dbReference type="NCBI Taxonomy" id="1095630"/>
    <lineage>
        <taxon>Eukaryota</taxon>
        <taxon>Fungi</taxon>
        <taxon>Dikarya</taxon>
        <taxon>Ascomycota</taxon>
        <taxon>Pezizomycotina</taxon>
        <taxon>Leotiomycetes</taxon>
        <taxon>Helotiales</taxon>
        <taxon>Hyaloscyphaceae</taxon>
        <taxon>Hyaloscypha</taxon>
        <taxon>Hyaloscypha bicolor</taxon>
    </lineage>
</organism>
<evidence type="ECO:0000313" key="4">
    <source>
        <dbReference type="Proteomes" id="UP000235371"/>
    </source>
</evidence>
<dbReference type="RefSeq" id="XP_024744055.1">
    <property type="nucleotide sequence ID" value="XM_024878917.1"/>
</dbReference>
<dbReference type="EMBL" id="KZ613740">
    <property type="protein sequence ID" value="PMD67151.1"/>
    <property type="molecule type" value="Genomic_DNA"/>
</dbReference>
<proteinExistence type="predicted"/>
<feature type="compositionally biased region" description="Pro residues" evidence="1">
    <location>
        <begin position="154"/>
        <end position="173"/>
    </location>
</feature>
<feature type="compositionally biased region" description="Low complexity" evidence="1">
    <location>
        <begin position="136"/>
        <end position="153"/>
    </location>
</feature>
<reference evidence="3 4" key="1">
    <citation type="submission" date="2016-04" db="EMBL/GenBank/DDBJ databases">
        <title>A degradative enzymes factory behind the ericoid mycorrhizal symbiosis.</title>
        <authorList>
            <consortium name="DOE Joint Genome Institute"/>
            <person name="Martino E."/>
            <person name="Morin E."/>
            <person name="Grelet G."/>
            <person name="Kuo A."/>
            <person name="Kohler A."/>
            <person name="Daghino S."/>
            <person name="Barry K."/>
            <person name="Choi C."/>
            <person name="Cichocki N."/>
            <person name="Clum A."/>
            <person name="Copeland A."/>
            <person name="Hainaut M."/>
            <person name="Haridas S."/>
            <person name="Labutti K."/>
            <person name="Lindquist E."/>
            <person name="Lipzen A."/>
            <person name="Khouja H.-R."/>
            <person name="Murat C."/>
            <person name="Ohm R."/>
            <person name="Olson A."/>
            <person name="Spatafora J."/>
            <person name="Veneault-Fourrey C."/>
            <person name="Henrissat B."/>
            <person name="Grigoriev I."/>
            <person name="Martin F."/>
            <person name="Perotto S."/>
        </authorList>
    </citation>
    <scope>NUCLEOTIDE SEQUENCE [LARGE SCALE GENOMIC DNA]</scope>
    <source>
        <strain evidence="3 4">E</strain>
    </source>
</reference>
<dbReference type="AlphaFoldDB" id="A0A2J6TVY9"/>
<dbReference type="Proteomes" id="UP000235371">
    <property type="component" value="Unassembled WGS sequence"/>
</dbReference>